<keyword evidence="3" id="KW-1185">Reference proteome</keyword>
<name>A0A8E2APF2_9APHY</name>
<gene>
    <name evidence="2" type="ORF">OBBRIDRAFT_836580</name>
</gene>
<dbReference type="EMBL" id="KV722452">
    <property type="protein sequence ID" value="OCH88458.1"/>
    <property type="molecule type" value="Genomic_DNA"/>
</dbReference>
<feature type="region of interest" description="Disordered" evidence="1">
    <location>
        <begin position="50"/>
        <end position="71"/>
    </location>
</feature>
<accession>A0A8E2APF2</accession>
<dbReference type="Proteomes" id="UP000250043">
    <property type="component" value="Unassembled WGS sequence"/>
</dbReference>
<evidence type="ECO:0000313" key="3">
    <source>
        <dbReference type="Proteomes" id="UP000250043"/>
    </source>
</evidence>
<reference evidence="2 3" key="1">
    <citation type="submission" date="2016-07" db="EMBL/GenBank/DDBJ databases">
        <title>Draft genome of the white-rot fungus Obba rivulosa 3A-2.</title>
        <authorList>
            <consortium name="DOE Joint Genome Institute"/>
            <person name="Miettinen O."/>
            <person name="Riley R."/>
            <person name="Acob R."/>
            <person name="Barry K."/>
            <person name="Cullen D."/>
            <person name="De Vries R."/>
            <person name="Hainaut M."/>
            <person name="Hatakka A."/>
            <person name="Henrissat B."/>
            <person name="Hilden K."/>
            <person name="Kuo R."/>
            <person name="Labutti K."/>
            <person name="Lipzen A."/>
            <person name="Makela M.R."/>
            <person name="Sandor L."/>
            <person name="Spatafora J.W."/>
            <person name="Grigoriev I.V."/>
            <person name="Hibbett D.S."/>
        </authorList>
    </citation>
    <scope>NUCLEOTIDE SEQUENCE [LARGE SCALE GENOMIC DNA]</scope>
    <source>
        <strain evidence="2 3">3A-2</strain>
    </source>
</reference>
<sequence>MPPVTVLRSSPRRHAPTLAAAQGHGIAPCALVARPGAHFPSYAAQETLLPPAARPSAPRAGPRAGPAPLHQVRGFLPRTPLCRGAQILAGREAPIGTIAQVIPSQSDPLSCCSFVSSTIDMRHALEPINKVAITRLSVGIR</sequence>
<organism evidence="2 3">
    <name type="scientific">Obba rivulosa</name>
    <dbReference type="NCBI Taxonomy" id="1052685"/>
    <lineage>
        <taxon>Eukaryota</taxon>
        <taxon>Fungi</taxon>
        <taxon>Dikarya</taxon>
        <taxon>Basidiomycota</taxon>
        <taxon>Agaricomycotina</taxon>
        <taxon>Agaricomycetes</taxon>
        <taxon>Polyporales</taxon>
        <taxon>Gelatoporiaceae</taxon>
        <taxon>Obba</taxon>
    </lineage>
</organism>
<evidence type="ECO:0000313" key="2">
    <source>
        <dbReference type="EMBL" id="OCH88458.1"/>
    </source>
</evidence>
<evidence type="ECO:0000256" key="1">
    <source>
        <dbReference type="SAM" id="MobiDB-lite"/>
    </source>
</evidence>
<proteinExistence type="predicted"/>
<feature type="compositionally biased region" description="Low complexity" evidence="1">
    <location>
        <begin position="50"/>
        <end position="68"/>
    </location>
</feature>
<dbReference type="AlphaFoldDB" id="A0A8E2APF2"/>
<protein>
    <submittedName>
        <fullName evidence="2">Uncharacterized protein</fullName>
    </submittedName>
</protein>